<dbReference type="InterPro" id="IPR019479">
    <property type="entry name" value="Peroxiredoxin_C"/>
</dbReference>
<dbReference type="GO" id="GO:0045454">
    <property type="term" value="P:cell redox homeostasis"/>
    <property type="evidence" value="ECO:0007669"/>
    <property type="project" value="TreeGrafter"/>
</dbReference>
<dbReference type="AlphaFoldDB" id="A0A1G2BX98"/>
<evidence type="ECO:0000256" key="5">
    <source>
        <dbReference type="ARBA" id="ARBA00022862"/>
    </source>
</evidence>
<dbReference type="GO" id="GO:0008379">
    <property type="term" value="F:thioredoxin peroxidase activity"/>
    <property type="evidence" value="ECO:0007669"/>
    <property type="project" value="TreeGrafter"/>
</dbReference>
<accession>A0A1G2BX98</accession>
<name>A0A1G2BX98_9BACT</name>
<dbReference type="SUPFAM" id="SSF52833">
    <property type="entry name" value="Thioredoxin-like"/>
    <property type="match status" value="1"/>
</dbReference>
<dbReference type="InterPro" id="IPR036249">
    <property type="entry name" value="Thioredoxin-like_sf"/>
</dbReference>
<organism evidence="11 12">
    <name type="scientific">Candidatus Komeilibacteria bacterium RIFCSPLOWO2_01_FULL_53_11</name>
    <dbReference type="NCBI Taxonomy" id="1798552"/>
    <lineage>
        <taxon>Bacteria</taxon>
        <taxon>Candidatus Komeiliibacteriota</taxon>
    </lineage>
</organism>
<sequence>MTSEQQLAINHPAPGFTAKAYDPASDQFVTKSLADYRGKWVVLFFYPADFTFVCPTELEDMAAHYTELQKLNVEVMSISTDSAYAHKAWHDSSDAIRTIKFPMISDATGEISRNYTVYVADTGEALRGTFIINPEGLLKSFEINDNALGRSSEELMRKIQASQFVEQHGDQVCPANWHPGKKTLKPGIDLVNKI</sequence>
<dbReference type="InterPro" id="IPR024706">
    <property type="entry name" value="Peroxiredoxin_AhpC-typ"/>
</dbReference>
<dbReference type="PANTHER" id="PTHR10681">
    <property type="entry name" value="THIOREDOXIN PEROXIDASE"/>
    <property type="match status" value="1"/>
</dbReference>
<protein>
    <submittedName>
        <fullName evidence="11">Peroxiredoxin</fullName>
    </submittedName>
</protein>
<keyword evidence="3" id="KW-0963">Cytoplasm</keyword>
<evidence type="ECO:0000259" key="10">
    <source>
        <dbReference type="PROSITE" id="PS51352"/>
    </source>
</evidence>
<evidence type="ECO:0000256" key="4">
    <source>
        <dbReference type="ARBA" id="ARBA00022559"/>
    </source>
</evidence>
<comment type="subcellular location">
    <subcellularLocation>
        <location evidence="1">Cytoplasm</location>
    </subcellularLocation>
</comment>
<dbReference type="EMBL" id="MHKN01000009">
    <property type="protein sequence ID" value="OGY92807.1"/>
    <property type="molecule type" value="Genomic_DNA"/>
</dbReference>
<dbReference type="Proteomes" id="UP000177349">
    <property type="component" value="Unassembled WGS sequence"/>
</dbReference>
<dbReference type="GO" id="GO:0033554">
    <property type="term" value="P:cellular response to stress"/>
    <property type="evidence" value="ECO:0007669"/>
    <property type="project" value="TreeGrafter"/>
</dbReference>
<dbReference type="PANTHER" id="PTHR10681:SF121">
    <property type="entry name" value="ALKYL HYDROPEROXIDE REDUCTASE C"/>
    <property type="match status" value="1"/>
</dbReference>
<dbReference type="InterPro" id="IPR000866">
    <property type="entry name" value="AhpC/TSA"/>
</dbReference>
<evidence type="ECO:0000256" key="9">
    <source>
        <dbReference type="PIRSR" id="PIRSR000239-1"/>
    </source>
</evidence>
<dbReference type="CDD" id="cd03015">
    <property type="entry name" value="PRX_Typ2cys"/>
    <property type="match status" value="1"/>
</dbReference>
<keyword evidence="5" id="KW-0049">Antioxidant</keyword>
<evidence type="ECO:0000313" key="12">
    <source>
        <dbReference type="Proteomes" id="UP000177349"/>
    </source>
</evidence>
<evidence type="ECO:0000256" key="6">
    <source>
        <dbReference type="ARBA" id="ARBA00023002"/>
    </source>
</evidence>
<keyword evidence="8" id="KW-0676">Redox-active center</keyword>
<feature type="domain" description="Thioredoxin" evidence="10">
    <location>
        <begin position="7"/>
        <end position="164"/>
    </location>
</feature>
<evidence type="ECO:0000313" key="11">
    <source>
        <dbReference type="EMBL" id="OGY92807.1"/>
    </source>
</evidence>
<dbReference type="GO" id="GO:0006979">
    <property type="term" value="P:response to oxidative stress"/>
    <property type="evidence" value="ECO:0007669"/>
    <property type="project" value="TreeGrafter"/>
</dbReference>
<evidence type="ECO:0000256" key="3">
    <source>
        <dbReference type="ARBA" id="ARBA00022490"/>
    </source>
</evidence>
<proteinExistence type="inferred from homology"/>
<gene>
    <name evidence="11" type="ORF">A3B31_02880</name>
</gene>
<dbReference type="GO" id="GO:0042744">
    <property type="term" value="P:hydrogen peroxide catabolic process"/>
    <property type="evidence" value="ECO:0007669"/>
    <property type="project" value="TreeGrafter"/>
</dbReference>
<evidence type="ECO:0000256" key="7">
    <source>
        <dbReference type="ARBA" id="ARBA00023157"/>
    </source>
</evidence>
<feature type="active site" description="Cysteine sulfenic acid (-SOH) intermediate; for peroxidase activity" evidence="9">
    <location>
        <position position="54"/>
    </location>
</feature>
<dbReference type="Pfam" id="PF10417">
    <property type="entry name" value="1-cysPrx_C"/>
    <property type="match status" value="1"/>
</dbReference>
<evidence type="ECO:0000256" key="8">
    <source>
        <dbReference type="ARBA" id="ARBA00023284"/>
    </source>
</evidence>
<dbReference type="Pfam" id="PF00578">
    <property type="entry name" value="AhpC-TSA"/>
    <property type="match status" value="1"/>
</dbReference>
<keyword evidence="7" id="KW-1015">Disulfide bond</keyword>
<dbReference type="GO" id="GO:0005829">
    <property type="term" value="C:cytosol"/>
    <property type="evidence" value="ECO:0007669"/>
    <property type="project" value="TreeGrafter"/>
</dbReference>
<dbReference type="InterPro" id="IPR013766">
    <property type="entry name" value="Thioredoxin_domain"/>
</dbReference>
<dbReference type="Gene3D" id="3.40.30.10">
    <property type="entry name" value="Glutaredoxin"/>
    <property type="match status" value="1"/>
</dbReference>
<dbReference type="PIRSF" id="PIRSF000239">
    <property type="entry name" value="AHPC"/>
    <property type="match status" value="1"/>
</dbReference>
<dbReference type="PROSITE" id="PS51352">
    <property type="entry name" value="THIOREDOXIN_2"/>
    <property type="match status" value="1"/>
</dbReference>
<comment type="similarity">
    <text evidence="2">Belongs to the peroxiredoxin family. AhpC/Prx1 subfamily.</text>
</comment>
<dbReference type="InterPro" id="IPR050217">
    <property type="entry name" value="Peroxiredoxin"/>
</dbReference>
<keyword evidence="4" id="KW-0575">Peroxidase</keyword>
<comment type="caution">
    <text evidence="11">The sequence shown here is derived from an EMBL/GenBank/DDBJ whole genome shotgun (WGS) entry which is preliminary data.</text>
</comment>
<keyword evidence="6" id="KW-0560">Oxidoreductase</keyword>
<reference evidence="11 12" key="1">
    <citation type="journal article" date="2016" name="Nat. Commun.">
        <title>Thousands of microbial genomes shed light on interconnected biogeochemical processes in an aquifer system.</title>
        <authorList>
            <person name="Anantharaman K."/>
            <person name="Brown C.T."/>
            <person name="Hug L.A."/>
            <person name="Sharon I."/>
            <person name="Castelle C.J."/>
            <person name="Probst A.J."/>
            <person name="Thomas B.C."/>
            <person name="Singh A."/>
            <person name="Wilkins M.J."/>
            <person name="Karaoz U."/>
            <person name="Brodie E.L."/>
            <person name="Williams K.H."/>
            <person name="Hubbard S.S."/>
            <person name="Banfield J.F."/>
        </authorList>
    </citation>
    <scope>NUCLEOTIDE SEQUENCE [LARGE SCALE GENOMIC DNA]</scope>
</reference>
<dbReference type="FunFam" id="3.40.30.10:FF:000002">
    <property type="entry name" value="Alkyl hydroperoxide reductase C"/>
    <property type="match status" value="1"/>
</dbReference>
<evidence type="ECO:0000256" key="1">
    <source>
        <dbReference type="ARBA" id="ARBA00004496"/>
    </source>
</evidence>
<evidence type="ECO:0000256" key="2">
    <source>
        <dbReference type="ARBA" id="ARBA00009796"/>
    </source>
</evidence>